<dbReference type="InterPro" id="IPR011051">
    <property type="entry name" value="RmlC_Cupin_sf"/>
</dbReference>
<sequence length="267" mass="30624">MRNIPINDVDHLPQAVLALGSDYPADTLLDTHSHRHAQFLYAPEGLMKVETEDGQWLVLPYSGVWIPAGKPHRVWLSKVSTYSLYIEAGHAPRQATYCEVVQVSPLLHQLLIQANQLSIDYQRTGRDGALIDLLLYELEAAPALPLFIPLPHNTLLSKQCAEFMQHPDIHSSPKNWAHDHNKSERTFHRWFKSETGMSFQAWRNRVCIIYALNALKENISITEIAFSLGYEHSAAFTAMFSKIMGYPPTHFQKDFIRMIKRYKDLLM</sequence>
<protein>
    <submittedName>
        <fullName evidence="5">AraC family transcriptional regulator</fullName>
    </submittedName>
</protein>
<dbReference type="AlphaFoldDB" id="A0A3G6YJJ1"/>
<dbReference type="SMART" id="SM00342">
    <property type="entry name" value="HTH_ARAC"/>
    <property type="match status" value="1"/>
</dbReference>
<dbReference type="EMBL" id="CP033540">
    <property type="protein sequence ID" value="AZC00564.1"/>
    <property type="molecule type" value="Genomic_DNA"/>
</dbReference>
<dbReference type="PANTHER" id="PTHR11019">
    <property type="entry name" value="HTH-TYPE TRANSCRIPTIONAL REGULATOR NIMR"/>
    <property type="match status" value="1"/>
</dbReference>
<dbReference type="InterPro" id="IPR009057">
    <property type="entry name" value="Homeodomain-like_sf"/>
</dbReference>
<dbReference type="PANTHER" id="PTHR11019:SF159">
    <property type="entry name" value="TRANSCRIPTIONAL REGULATOR-RELATED"/>
    <property type="match status" value="1"/>
</dbReference>
<keyword evidence="2" id="KW-0238">DNA-binding</keyword>
<dbReference type="SUPFAM" id="SSF46689">
    <property type="entry name" value="Homeodomain-like"/>
    <property type="match status" value="1"/>
</dbReference>
<feature type="domain" description="HTH araC/xylS-type" evidence="4">
    <location>
        <begin position="183"/>
        <end position="254"/>
    </location>
</feature>
<accession>A0A3G6YJJ1</accession>
<dbReference type="Gene3D" id="2.60.120.10">
    <property type="entry name" value="Jelly Rolls"/>
    <property type="match status" value="1"/>
</dbReference>
<dbReference type="CDD" id="cd06124">
    <property type="entry name" value="cupin_NimR-like_N"/>
    <property type="match status" value="1"/>
</dbReference>
<dbReference type="Pfam" id="PF02311">
    <property type="entry name" value="AraC_binding"/>
    <property type="match status" value="1"/>
</dbReference>
<dbReference type="GO" id="GO:0043565">
    <property type="term" value="F:sequence-specific DNA binding"/>
    <property type="evidence" value="ECO:0007669"/>
    <property type="project" value="InterPro"/>
</dbReference>
<dbReference type="Proteomes" id="UP000254410">
    <property type="component" value="Chromosome"/>
</dbReference>
<dbReference type="InterPro" id="IPR003313">
    <property type="entry name" value="AraC-bd"/>
</dbReference>
<dbReference type="Pfam" id="PF12833">
    <property type="entry name" value="HTH_18"/>
    <property type="match status" value="1"/>
</dbReference>
<evidence type="ECO:0000256" key="3">
    <source>
        <dbReference type="ARBA" id="ARBA00023163"/>
    </source>
</evidence>
<dbReference type="PROSITE" id="PS01124">
    <property type="entry name" value="HTH_ARAC_FAMILY_2"/>
    <property type="match status" value="1"/>
</dbReference>
<evidence type="ECO:0000313" key="5">
    <source>
        <dbReference type="EMBL" id="AZC00564.1"/>
    </source>
</evidence>
<dbReference type="Gene3D" id="1.10.10.60">
    <property type="entry name" value="Homeodomain-like"/>
    <property type="match status" value="1"/>
</dbReference>
<evidence type="ECO:0000256" key="1">
    <source>
        <dbReference type="ARBA" id="ARBA00023015"/>
    </source>
</evidence>
<gene>
    <name evidence="5" type="ORF">DKE52_009735</name>
</gene>
<keyword evidence="1" id="KW-0805">Transcription regulation</keyword>
<dbReference type="InterPro" id="IPR018060">
    <property type="entry name" value="HTH_AraC"/>
</dbReference>
<proteinExistence type="predicted"/>
<dbReference type="InterPro" id="IPR014710">
    <property type="entry name" value="RmlC-like_jellyroll"/>
</dbReference>
<name>A0A3G6YJJ1_ACIPI</name>
<reference evidence="5 6" key="1">
    <citation type="submission" date="2018-11" db="EMBL/GenBank/DDBJ databases">
        <authorList>
            <person name="Kuo S.-C."/>
            <person name="Chen F.-J."/>
            <person name="Liao Y.-C."/>
        </authorList>
    </citation>
    <scope>NUCLEOTIDE SEQUENCE [LARGE SCALE GENOMIC DNA]</scope>
    <source>
        <strain evidence="5 6">2014S06-099</strain>
    </source>
</reference>
<organism evidence="5 6">
    <name type="scientific">Acinetobacter pittii</name>
    <name type="common">Acinetobacter genomosp. 3</name>
    <dbReference type="NCBI Taxonomy" id="48296"/>
    <lineage>
        <taxon>Bacteria</taxon>
        <taxon>Pseudomonadati</taxon>
        <taxon>Pseudomonadota</taxon>
        <taxon>Gammaproteobacteria</taxon>
        <taxon>Moraxellales</taxon>
        <taxon>Moraxellaceae</taxon>
        <taxon>Acinetobacter</taxon>
        <taxon>Acinetobacter calcoaceticus/baumannii complex</taxon>
    </lineage>
</organism>
<evidence type="ECO:0000256" key="2">
    <source>
        <dbReference type="ARBA" id="ARBA00023125"/>
    </source>
</evidence>
<evidence type="ECO:0000259" key="4">
    <source>
        <dbReference type="PROSITE" id="PS01124"/>
    </source>
</evidence>
<dbReference type="GO" id="GO:0003700">
    <property type="term" value="F:DNA-binding transcription factor activity"/>
    <property type="evidence" value="ECO:0007669"/>
    <property type="project" value="InterPro"/>
</dbReference>
<keyword evidence="3" id="KW-0804">Transcription</keyword>
<dbReference type="SUPFAM" id="SSF51182">
    <property type="entry name" value="RmlC-like cupins"/>
    <property type="match status" value="1"/>
</dbReference>
<evidence type="ECO:0000313" key="6">
    <source>
        <dbReference type="Proteomes" id="UP000254410"/>
    </source>
</evidence>
<reference evidence="5 6" key="2">
    <citation type="submission" date="2018-12" db="EMBL/GenBank/DDBJ databases">
        <title>Molecular Epidemiology of Emerging Carbapenem-Resistance in Acinetobacter nosocomialis and Acinetobacter pittii in Taiwan, 2010-2014.</title>
        <authorList>
            <person name="Huang W.-C."/>
            <person name="Wang H.-Y."/>
            <person name="Lai J.-F."/>
            <person name="Lauderdale T.-L."/>
            <person name="Sytwu H.-K."/>
        </authorList>
    </citation>
    <scope>NUCLEOTIDE SEQUENCE [LARGE SCALE GENOMIC DNA]</scope>
    <source>
        <strain evidence="5 6">2014S06-099</strain>
    </source>
</reference>